<protein>
    <submittedName>
        <fullName evidence="1">Uncharacterized protein</fullName>
    </submittedName>
</protein>
<sequence>MLNSKKISCKYIIQIQAKFQQKLFLKEFLEALIFLYFNEMENTLIVGLSSGVIYYYRLGDKYTFDMEEEFSILQTKISGCISVQREIYAIKSNFNNTKYQKFITNCIGKIYICQSSFVKIRRKIVTHTSKIKQLLIDNERNKLMVLNYDSKTYYYFNFDKDFNMDLRKQKQELSQKITYALNGPRKGERYLQKMKMEQYQFEMSKILTIFQGYFYNQMYLRLILKELTRFFGMKIIIALNCMR</sequence>
<accession>A0A8S1MQV7</accession>
<dbReference type="AlphaFoldDB" id="A0A8S1MQV7"/>
<reference evidence="1" key="1">
    <citation type="submission" date="2021-01" db="EMBL/GenBank/DDBJ databases">
        <authorList>
            <consortium name="Genoscope - CEA"/>
            <person name="William W."/>
        </authorList>
    </citation>
    <scope>NUCLEOTIDE SEQUENCE</scope>
</reference>
<dbReference type="Proteomes" id="UP000692954">
    <property type="component" value="Unassembled WGS sequence"/>
</dbReference>
<evidence type="ECO:0000313" key="1">
    <source>
        <dbReference type="EMBL" id="CAD8083407.1"/>
    </source>
</evidence>
<comment type="caution">
    <text evidence="1">The sequence shown here is derived from an EMBL/GenBank/DDBJ whole genome shotgun (WGS) entry which is preliminary data.</text>
</comment>
<dbReference type="EMBL" id="CAJJDN010000045">
    <property type="protein sequence ID" value="CAD8083407.1"/>
    <property type="molecule type" value="Genomic_DNA"/>
</dbReference>
<evidence type="ECO:0000313" key="2">
    <source>
        <dbReference type="Proteomes" id="UP000692954"/>
    </source>
</evidence>
<keyword evidence="2" id="KW-1185">Reference proteome</keyword>
<name>A0A8S1MQV7_9CILI</name>
<proteinExistence type="predicted"/>
<gene>
    <name evidence="1" type="ORF">PSON_ATCC_30995.1.T0450068</name>
</gene>
<organism evidence="1 2">
    <name type="scientific">Paramecium sonneborni</name>
    <dbReference type="NCBI Taxonomy" id="65129"/>
    <lineage>
        <taxon>Eukaryota</taxon>
        <taxon>Sar</taxon>
        <taxon>Alveolata</taxon>
        <taxon>Ciliophora</taxon>
        <taxon>Intramacronucleata</taxon>
        <taxon>Oligohymenophorea</taxon>
        <taxon>Peniculida</taxon>
        <taxon>Parameciidae</taxon>
        <taxon>Paramecium</taxon>
    </lineage>
</organism>